<feature type="transmembrane region" description="Helical" evidence="1">
    <location>
        <begin position="174"/>
        <end position="195"/>
    </location>
</feature>
<dbReference type="GO" id="GO:0000921">
    <property type="term" value="P:septin ring assembly"/>
    <property type="evidence" value="ECO:0007669"/>
    <property type="project" value="TreeGrafter"/>
</dbReference>
<evidence type="ECO:0000313" key="2">
    <source>
        <dbReference type="EMBL" id="CCX05945.1"/>
    </source>
</evidence>
<dbReference type="Pfam" id="PF08426">
    <property type="entry name" value="ICE2"/>
    <property type="match status" value="1"/>
</dbReference>
<dbReference type="STRING" id="1076935.U4L7F4"/>
<feature type="transmembrane region" description="Helical" evidence="1">
    <location>
        <begin position="239"/>
        <end position="257"/>
    </location>
</feature>
<evidence type="ECO:0000313" key="3">
    <source>
        <dbReference type="Proteomes" id="UP000018144"/>
    </source>
</evidence>
<dbReference type="AlphaFoldDB" id="U4L7F4"/>
<feature type="transmembrane region" description="Helical" evidence="1">
    <location>
        <begin position="142"/>
        <end position="162"/>
    </location>
</feature>
<accession>U4L7F4</accession>
<feature type="transmembrane region" description="Helical" evidence="1">
    <location>
        <begin position="359"/>
        <end position="380"/>
    </location>
</feature>
<dbReference type="OrthoDB" id="5577218at2759"/>
<feature type="transmembrane region" description="Helical" evidence="1">
    <location>
        <begin position="69"/>
        <end position="90"/>
    </location>
</feature>
<sequence>MSFVQSSIRILAGVTFLALVILFIPLAFDVGGRDCGLLYSLSLAIFYFLLSTARLAVPRSQSWRGARMLLGVVEVLQYTVVIPGLLIYALNKFSDDDDGGGGSAIERLVGETTRVADRSDRTQVDKLTIGPWDTFLTFSTPMFQLSEGFCSLLVIQALGQISRWLVNRKKKSDTWMIMLLIIAASTISNAVYFLWRITNFPEIGNIDATLIGVSITCAVFLSAYGILSGRGNPIESSLLFAYIVLCVYQMYLAPPNIHGIMLTSFSFTDYQPSHPPPPIEKAEFPPFPPMIMTSYESLVSSLSSFLPEFLQQIGTFVISAYSTITPSVIVSLAFRLFVFYASTRIIPAVRETGGTLSRIAGIFACYSPCILVAVYTHLLLQHFEGENSGGEGGAAGWVTGVPVGGHVWRWINIGATMLLYSFELIMGDESEGEALTSHWKTD</sequence>
<feature type="transmembrane region" description="Helical" evidence="1">
    <location>
        <begin position="37"/>
        <end position="57"/>
    </location>
</feature>
<protein>
    <submittedName>
        <fullName evidence="2">Similar to Uncharacterized protein C23C11.01 acc. no. O13909</fullName>
    </submittedName>
</protein>
<feature type="transmembrane region" description="Helical" evidence="1">
    <location>
        <begin position="313"/>
        <end position="338"/>
    </location>
</feature>
<dbReference type="InterPro" id="IPR013635">
    <property type="entry name" value="Ice2"/>
</dbReference>
<keyword evidence="1" id="KW-0472">Membrane</keyword>
<keyword evidence="1" id="KW-1133">Transmembrane helix</keyword>
<dbReference type="PANTHER" id="PTHR31726">
    <property type="entry name" value="PROTEIN ICE2"/>
    <property type="match status" value="1"/>
</dbReference>
<dbReference type="PANTHER" id="PTHR31726:SF2">
    <property type="entry name" value="PROTEIN ICE2"/>
    <property type="match status" value="1"/>
</dbReference>
<dbReference type="eggNOG" id="ENOG502QRTT">
    <property type="taxonomic scope" value="Eukaryota"/>
</dbReference>
<keyword evidence="3" id="KW-1185">Reference proteome</keyword>
<feature type="transmembrane region" description="Helical" evidence="1">
    <location>
        <begin position="207"/>
        <end position="227"/>
    </location>
</feature>
<dbReference type="Proteomes" id="UP000018144">
    <property type="component" value="Unassembled WGS sequence"/>
</dbReference>
<name>U4L7F4_PYROM</name>
<dbReference type="OMA" id="TTPDRSW"/>
<organism evidence="2 3">
    <name type="scientific">Pyronema omphalodes (strain CBS 100304)</name>
    <name type="common">Pyronema confluens</name>
    <dbReference type="NCBI Taxonomy" id="1076935"/>
    <lineage>
        <taxon>Eukaryota</taxon>
        <taxon>Fungi</taxon>
        <taxon>Dikarya</taxon>
        <taxon>Ascomycota</taxon>
        <taxon>Pezizomycotina</taxon>
        <taxon>Pezizomycetes</taxon>
        <taxon>Pezizales</taxon>
        <taxon>Pyronemataceae</taxon>
        <taxon>Pyronema</taxon>
    </lineage>
</organism>
<dbReference type="EMBL" id="HF935277">
    <property type="protein sequence ID" value="CCX05945.1"/>
    <property type="molecule type" value="Genomic_DNA"/>
</dbReference>
<dbReference type="GO" id="GO:0005789">
    <property type="term" value="C:endoplasmic reticulum membrane"/>
    <property type="evidence" value="ECO:0007669"/>
    <property type="project" value="TreeGrafter"/>
</dbReference>
<dbReference type="GO" id="GO:0032541">
    <property type="term" value="C:cortical endoplasmic reticulum"/>
    <property type="evidence" value="ECO:0007669"/>
    <property type="project" value="TreeGrafter"/>
</dbReference>
<keyword evidence="1" id="KW-0812">Transmembrane</keyword>
<dbReference type="GO" id="GO:0048309">
    <property type="term" value="P:endoplasmic reticulum inheritance"/>
    <property type="evidence" value="ECO:0007669"/>
    <property type="project" value="TreeGrafter"/>
</dbReference>
<reference evidence="2 3" key="1">
    <citation type="journal article" date="2013" name="PLoS Genet.">
        <title>The genome and development-dependent transcriptomes of Pyronema confluens: a window into fungal evolution.</title>
        <authorList>
            <person name="Traeger S."/>
            <person name="Altegoer F."/>
            <person name="Freitag M."/>
            <person name="Gabaldon T."/>
            <person name="Kempken F."/>
            <person name="Kumar A."/>
            <person name="Marcet-Houben M."/>
            <person name="Poggeler S."/>
            <person name="Stajich J.E."/>
            <person name="Nowrousian M."/>
        </authorList>
    </citation>
    <scope>NUCLEOTIDE SEQUENCE [LARGE SCALE GENOMIC DNA]</scope>
    <source>
        <strain evidence="3">CBS 100304</strain>
        <tissue evidence="2">Vegetative mycelium</tissue>
    </source>
</reference>
<dbReference type="GO" id="GO:0097038">
    <property type="term" value="C:perinuclear endoplasmic reticulum"/>
    <property type="evidence" value="ECO:0007669"/>
    <property type="project" value="TreeGrafter"/>
</dbReference>
<evidence type="ECO:0000256" key="1">
    <source>
        <dbReference type="SAM" id="Phobius"/>
    </source>
</evidence>
<gene>
    <name evidence="2" type="ORF">PCON_05532</name>
</gene>
<proteinExistence type="predicted"/>